<dbReference type="Ensembl" id="ENSSMRT00000018151.1">
    <property type="protein sequence ID" value="ENSSMRP00000015556.1"/>
    <property type="gene ID" value="ENSSMRG00000012097.1"/>
</dbReference>
<proteinExistence type="inferred from homology"/>
<reference evidence="7" key="2">
    <citation type="submission" date="2025-09" db="UniProtKB">
        <authorList>
            <consortium name="Ensembl"/>
        </authorList>
    </citation>
    <scope>IDENTIFICATION</scope>
</reference>
<keyword evidence="8" id="KW-1185">Reference proteome</keyword>
<keyword evidence="1 4" id="KW-0747">Spliceosome</keyword>
<dbReference type="OMA" id="CDCEINS"/>
<keyword evidence="4" id="KW-0539">Nucleus</keyword>
<evidence type="ECO:0000256" key="1">
    <source>
        <dbReference type="ARBA" id="ARBA00022728"/>
    </source>
</evidence>
<reference evidence="7" key="1">
    <citation type="submission" date="2025-08" db="UniProtKB">
        <authorList>
            <consortium name="Ensembl"/>
        </authorList>
    </citation>
    <scope>IDENTIFICATION</scope>
</reference>
<accession>A0A8D0C7X1</accession>
<keyword evidence="3 4" id="KW-0687">Ribonucleoprotein</keyword>
<dbReference type="GO" id="GO:0003723">
    <property type="term" value="F:RNA binding"/>
    <property type="evidence" value="ECO:0007669"/>
    <property type="project" value="UniProtKB-UniRule"/>
</dbReference>
<protein>
    <recommendedName>
        <fullName evidence="6">Sm domain-containing protein</fullName>
    </recommendedName>
</protein>
<dbReference type="GO" id="GO:0005685">
    <property type="term" value="C:U1 snRNP"/>
    <property type="evidence" value="ECO:0007669"/>
    <property type="project" value="TreeGrafter"/>
</dbReference>
<dbReference type="InterPro" id="IPR016487">
    <property type="entry name" value="Lsm6/sSmF"/>
</dbReference>
<keyword evidence="4" id="KW-0507">mRNA processing</keyword>
<dbReference type="Pfam" id="PF01423">
    <property type="entry name" value="LSM"/>
    <property type="match status" value="1"/>
</dbReference>
<keyword evidence="2 4" id="KW-0508">mRNA splicing</keyword>
<dbReference type="Proteomes" id="UP000694421">
    <property type="component" value="Unplaced"/>
</dbReference>
<dbReference type="AlphaFoldDB" id="A0A8D0C7X1"/>
<organism evidence="7 8">
    <name type="scientific">Salvator merianae</name>
    <name type="common">Argentine black and white tegu</name>
    <name type="synonym">Tupinambis merianae</name>
    <dbReference type="NCBI Taxonomy" id="96440"/>
    <lineage>
        <taxon>Eukaryota</taxon>
        <taxon>Metazoa</taxon>
        <taxon>Chordata</taxon>
        <taxon>Craniata</taxon>
        <taxon>Vertebrata</taxon>
        <taxon>Euteleostomi</taxon>
        <taxon>Lepidosauria</taxon>
        <taxon>Squamata</taxon>
        <taxon>Bifurcata</taxon>
        <taxon>Unidentata</taxon>
        <taxon>Episquamata</taxon>
        <taxon>Laterata</taxon>
        <taxon>Teiioidea</taxon>
        <taxon>Teiidae</taxon>
        <taxon>Salvator</taxon>
    </lineage>
</organism>
<dbReference type="GO" id="GO:0000398">
    <property type="term" value="P:mRNA splicing, via spliceosome"/>
    <property type="evidence" value="ECO:0007669"/>
    <property type="project" value="InterPro"/>
</dbReference>
<feature type="compositionally biased region" description="Basic and acidic residues" evidence="5">
    <location>
        <begin position="60"/>
        <end position="69"/>
    </location>
</feature>
<evidence type="ECO:0000256" key="5">
    <source>
        <dbReference type="SAM" id="MobiDB-lite"/>
    </source>
</evidence>
<dbReference type="PIRSF" id="PIRSF006609">
    <property type="entry name" value="snRNP_SmF"/>
    <property type="match status" value="1"/>
</dbReference>
<keyword evidence="4" id="KW-0694">RNA-binding</keyword>
<dbReference type="GO" id="GO:0071013">
    <property type="term" value="C:catalytic step 2 spliceosome"/>
    <property type="evidence" value="ECO:0007669"/>
    <property type="project" value="TreeGrafter"/>
</dbReference>
<evidence type="ECO:0000259" key="6">
    <source>
        <dbReference type="Pfam" id="PF01423"/>
    </source>
</evidence>
<comment type="subcellular location">
    <subcellularLocation>
        <location evidence="4">Nucleus</location>
    </subcellularLocation>
</comment>
<dbReference type="PANTHER" id="PTHR11021">
    <property type="entry name" value="SMALL NUCLEAR RIBONUCLEOPROTEIN F SNRNP-F"/>
    <property type="match status" value="1"/>
</dbReference>
<dbReference type="Gene3D" id="2.30.30.100">
    <property type="match status" value="1"/>
</dbReference>
<sequence length="69" mass="7838">MEYKGYLISADGYMNIQLANKEEHTDGALSGHLGEVWIRHNNVLYISDVEEDDDDDDGETRDCDCEINS</sequence>
<evidence type="ECO:0000313" key="8">
    <source>
        <dbReference type="Proteomes" id="UP000694421"/>
    </source>
</evidence>
<evidence type="ECO:0000256" key="3">
    <source>
        <dbReference type="ARBA" id="ARBA00023274"/>
    </source>
</evidence>
<name>A0A8D0C7X1_SALMN</name>
<feature type="region of interest" description="Disordered" evidence="5">
    <location>
        <begin position="50"/>
        <end position="69"/>
    </location>
</feature>
<evidence type="ECO:0000256" key="4">
    <source>
        <dbReference type="PIRNR" id="PIRNR006609"/>
    </source>
</evidence>
<dbReference type="InterPro" id="IPR010920">
    <property type="entry name" value="LSM_dom_sf"/>
</dbReference>
<dbReference type="PANTHER" id="PTHR11021:SF0">
    <property type="entry name" value="SMALL NUCLEAR RIBONUCLEOPROTEIN F"/>
    <property type="match status" value="1"/>
</dbReference>
<feature type="compositionally biased region" description="Acidic residues" evidence="5">
    <location>
        <begin position="50"/>
        <end position="59"/>
    </location>
</feature>
<dbReference type="InterPro" id="IPR001163">
    <property type="entry name" value="Sm_dom_euk/arc"/>
</dbReference>
<feature type="domain" description="Sm" evidence="6">
    <location>
        <begin position="2"/>
        <end position="47"/>
    </location>
</feature>
<dbReference type="SUPFAM" id="SSF50182">
    <property type="entry name" value="Sm-like ribonucleoproteins"/>
    <property type="match status" value="1"/>
</dbReference>
<evidence type="ECO:0000313" key="7">
    <source>
        <dbReference type="Ensembl" id="ENSSMRP00000015556.1"/>
    </source>
</evidence>
<evidence type="ECO:0000256" key="2">
    <source>
        <dbReference type="ARBA" id="ARBA00023187"/>
    </source>
</evidence>
<dbReference type="GeneTree" id="ENSGT01120000272335"/>
<comment type="similarity">
    <text evidence="4">Belongs to the snRNP Sm proteins family. SmF/LSm6 subfamily.</text>
</comment>
<dbReference type="GO" id="GO:0034715">
    <property type="term" value="C:pICln-Sm protein complex"/>
    <property type="evidence" value="ECO:0007669"/>
    <property type="project" value="TreeGrafter"/>
</dbReference>